<accession>A0A7V3N4U7</accession>
<evidence type="ECO:0000313" key="1">
    <source>
        <dbReference type="EMBL" id="HFZ09299.1"/>
    </source>
</evidence>
<gene>
    <name evidence="1" type="ORF">ENV41_04120</name>
</gene>
<protein>
    <submittedName>
        <fullName evidence="1">Uncharacterized protein</fullName>
    </submittedName>
</protein>
<dbReference type="AlphaFoldDB" id="A0A7V3N4U7"/>
<name>A0A7V3N4U7_UNCC3</name>
<comment type="caution">
    <text evidence="1">The sequence shown here is derived from an EMBL/GenBank/DDBJ whole genome shotgun (WGS) entry which is preliminary data.</text>
</comment>
<sequence length="194" mass="23730">MSNPTIKIEVPKIFSDKKEKLEGFTRKYNPILILEKLTGRKLKKDITFQHRPLKKEARFKDYKIFADFNNEVKYLWICICHELAHILLENPLWYKNKQIEKIIKESKKKISKYKKCAFEDDIEQTLAILLQAACENKANIRKLRWSEWETTFDYMKVKKFGEKLWRDWLEYLKDRPKYKNIEQWILKEIKLRLL</sequence>
<dbReference type="EMBL" id="DTGG01000124">
    <property type="protein sequence ID" value="HFZ09299.1"/>
    <property type="molecule type" value="Genomic_DNA"/>
</dbReference>
<organism evidence="1">
    <name type="scientific">candidate division CPR3 bacterium</name>
    <dbReference type="NCBI Taxonomy" id="2268181"/>
    <lineage>
        <taxon>Bacteria</taxon>
        <taxon>Bacteria division CPR3</taxon>
    </lineage>
</organism>
<proteinExistence type="predicted"/>
<reference evidence="1" key="1">
    <citation type="journal article" date="2020" name="mSystems">
        <title>Genome- and Community-Level Interaction Insights into Carbon Utilization and Element Cycling Functions of Hydrothermarchaeota in Hydrothermal Sediment.</title>
        <authorList>
            <person name="Zhou Z."/>
            <person name="Liu Y."/>
            <person name="Xu W."/>
            <person name="Pan J."/>
            <person name="Luo Z.H."/>
            <person name="Li M."/>
        </authorList>
    </citation>
    <scope>NUCLEOTIDE SEQUENCE [LARGE SCALE GENOMIC DNA]</scope>
    <source>
        <strain evidence="1">SpSt-757</strain>
    </source>
</reference>